<feature type="region of interest" description="Disordered" evidence="2">
    <location>
        <begin position="1835"/>
        <end position="1855"/>
    </location>
</feature>
<feature type="compositionally biased region" description="Low complexity" evidence="2">
    <location>
        <begin position="2099"/>
        <end position="2109"/>
    </location>
</feature>
<feature type="compositionally biased region" description="Low complexity" evidence="2">
    <location>
        <begin position="1656"/>
        <end position="1666"/>
    </location>
</feature>
<evidence type="ECO:0000256" key="2">
    <source>
        <dbReference type="SAM" id="MobiDB-lite"/>
    </source>
</evidence>
<evidence type="ECO:0000313" key="3">
    <source>
        <dbReference type="EMBL" id="CEM35623.1"/>
    </source>
</evidence>
<feature type="compositionally biased region" description="Basic and acidic residues" evidence="2">
    <location>
        <begin position="1646"/>
        <end position="1655"/>
    </location>
</feature>
<feature type="compositionally biased region" description="Low complexity" evidence="2">
    <location>
        <begin position="1024"/>
        <end position="1033"/>
    </location>
</feature>
<feature type="region of interest" description="Disordered" evidence="2">
    <location>
        <begin position="707"/>
        <end position="741"/>
    </location>
</feature>
<protein>
    <submittedName>
        <fullName evidence="3">Uncharacterized protein</fullName>
    </submittedName>
</protein>
<feature type="region of interest" description="Disordered" evidence="2">
    <location>
        <begin position="1903"/>
        <end position="1922"/>
    </location>
</feature>
<feature type="compositionally biased region" description="Basic and acidic residues" evidence="2">
    <location>
        <begin position="965"/>
        <end position="976"/>
    </location>
</feature>
<dbReference type="VEuPathDB" id="CryptoDB:Cvel_5355"/>
<feature type="compositionally biased region" description="Low complexity" evidence="2">
    <location>
        <begin position="1935"/>
        <end position="1954"/>
    </location>
</feature>
<feature type="compositionally biased region" description="Polar residues" evidence="2">
    <location>
        <begin position="714"/>
        <end position="735"/>
    </location>
</feature>
<keyword evidence="1" id="KW-0175">Coiled coil</keyword>
<feature type="coiled-coil region" evidence="1">
    <location>
        <begin position="759"/>
        <end position="864"/>
    </location>
</feature>
<feature type="region of interest" description="Disordered" evidence="2">
    <location>
        <begin position="1601"/>
        <end position="1621"/>
    </location>
</feature>
<reference evidence="3" key="1">
    <citation type="submission" date="2014-11" db="EMBL/GenBank/DDBJ databases">
        <authorList>
            <person name="Otto D Thomas"/>
            <person name="Naeem Raeece"/>
        </authorList>
    </citation>
    <scope>NUCLEOTIDE SEQUENCE</scope>
</reference>
<feature type="region of interest" description="Disordered" evidence="2">
    <location>
        <begin position="27"/>
        <end position="108"/>
    </location>
</feature>
<dbReference type="EMBL" id="CDMZ01001646">
    <property type="protein sequence ID" value="CEM35623.1"/>
    <property type="molecule type" value="Genomic_DNA"/>
</dbReference>
<feature type="compositionally biased region" description="Basic and acidic residues" evidence="2">
    <location>
        <begin position="2053"/>
        <end position="2068"/>
    </location>
</feature>
<sequence length="2154" mass="238641">MAATTPSILAQAVLWRTEAFLAEQGFAASDPFCSERPATKGTRPLSPLSSLEPPPRLSRGPGVPEENPREGGTNSTGTNNPPLAFLEQTAPVSSSSLSEADERRGEAVWKMGRSKADPAFPSESAMRASRQSFAELENLPTVHLRETKLRKPVQMLPLPPPSENFLEALHAETVGVAQPSGGGLVSQLLAAGPDPTPSSTSSADGPPSEFVQLSDVGSHENFFNWRMNQQHFPQLLDRAMRDWRRAVSNVHAGIRMLKEVDVRWPNHLVDIVYQLRVPLANFAEEDWRTNSAVGLPSLGPLNCNQLMGALLEQLGAMAQRYVEVHETLRNELGDKTPMPSSAKETLKWGEHEWLPYSRDEPGLSVLQKSNILAHNDAPEPAPAFNSADKEGDALSSGFSHALHRGLDDSSTLQGGKRPLLRISVAKSLTEAENEVGREATRQRGGLPEESYDVQRDRRGAFPSSDDVATGRMKTDFSDLESRIARLEAAKGIQSPNSRKESELMKRLERLEASLKADQGGGGGKKDKRTWVDVTDSDRENEMMEGTGRGKGTVIARPFNSKMQPGVTRHESLDVELSGLHHDLHVHSFPDDPDGSYQTLADKIGRMEERLRHLSMQSSDNVRFEDKLRDYREGKEKAGLKDLVDRQPQKTTDVVSNLDGYVSGRKGVVSQVQELLKPHKSLEDGTVSAEAVKRSLDETKIALDALKEAKEETAGGNTTRSESKVNQSLEENSDSLPTEAKDAAVKAKELLEEETPVHSHKSQRDRVDKLQERVDAMSAAIDELRNAPRSTHDQLLVTHSKLQLGYASLEKKLQELLEDHDKLKEQLKDREDIELARNGQHIDEVGKLRDKMEEIRSRLDDQIKDVSIAHSRLKSRDEVLRRKMQNNTEVDSADESGSLKYPKHAKRVKWRDTDRIPLDDTEDSEVYMATQPFTSSLEIAQGASSSLPSPHSPHSSSIHPHSQSPRLEKENKSDPKTAHTGVSSWFASLISPLKSVFNTRHNPTAVSFLQDSPWRSVSSLSGTPSFLDVSPSLDSSDDSTRHTITRVESPEVAPEKRGENPSAKKEKEQRMPARNHHRRHKVILEHKMNILVKTMERIIREGDNGIAAQGQRRRYETVRAKFLAGNTAPDDLSPHSPLLPATARSKRKNLSKPRKAEMQEGFDEDSDSILPGGELEEEEEDQIRRKENAGTFLGVLSSLFRSLGKSPNGKAPPSLEDTQKGHPPSSKTWGSPPKGVKRPTGDPPRLSEQEDEEEDEVTRGSRLADLEDRVARMEASRGITHRTEGEAAENKHIRGLFDRLSKLDGVIVNNTQLLGVDTGGWNSKTMSGGRAGGTMYQHSADTGGGHYGLHLPEDTDSTYADMAEKVEQMEAHLRRLERNQRNAKKKAFGPHEGELTPVVKRDVDNFVRGVDVRSAPRDLQTDLEKHHQEEGQEILGMFDDFIQSRRRGGKAVAETCENHAGLSSVRTSAQALEQSADRASGLLEKVKGPSAKITKFERDHPGVSPPEDLMAEFDEAMGKLHKEGFMEITDKEEQLQSKIAEANKGSSLDAEKEALKKVKIDLDQMDLSDELGETEGMLEKGERSISPKVFSVPSLLSFFFPAQPHKRDTTPTKQQSSFRDNAASAAAIPLSLPLSLSLLELEQQQQQREKETETDKQQQTQKDTLTQVSSLPPGDPLGRSLEDFRYRRELDPAKVLPKLEDFSQYLRDGLDVIVAALQNEERALDVIAITWPARNRMLLTDLMNSRDATLSSLEKELAAVIIDTKQMVHYVKVLSTFRGLSANDLNLLPMKEWIAEFAQIDRTQQLPSSKQSFRVLTTDGSSKDPMTVSRIPVVKGADPADREDPNWNHGDTQNNFIGPGRTFDEAVKYNPQLFQPDLPGNLGRIDEEEYRVDFNFCHIQNLGPDRPKTQNLKPASDEKKRETHWALSVPFKKTLPNNQMSPPSFNSSSSPRNMMVTADDLKQLGGMSGDRGFGFTDVSERHGGSTPELSSDEKGKSAPNNSTSPSAPSESIGRAQETADREEKNRRATSQEEGEGGHEAYLETVKSLKRRLGRNRDHEGEGGDGDRASGQEGSNSLVTDTEKILGTASSGEGLARRLRGAFSSSSSSFSHGRHSERNREGADRETEAENSENSSDDGLGKWFPTSEQLPENPPW</sequence>
<feature type="region of interest" description="Disordered" evidence="2">
    <location>
        <begin position="1202"/>
        <end position="1261"/>
    </location>
</feature>
<feature type="compositionally biased region" description="Basic residues" evidence="2">
    <location>
        <begin position="1143"/>
        <end position="1152"/>
    </location>
</feature>
<feature type="region of interest" description="Disordered" evidence="2">
    <location>
        <begin position="187"/>
        <end position="209"/>
    </location>
</feature>
<feature type="region of interest" description="Disordered" evidence="2">
    <location>
        <begin position="1641"/>
        <end position="1680"/>
    </location>
</feature>
<gene>
    <name evidence="3" type="ORF">Cvel_5355</name>
</gene>
<feature type="coiled-coil region" evidence="1">
    <location>
        <begin position="1358"/>
        <end position="1385"/>
    </location>
</feature>
<feature type="compositionally biased region" description="Basic and acidic residues" evidence="2">
    <location>
        <begin position="2016"/>
        <end position="2040"/>
    </location>
</feature>
<feature type="compositionally biased region" description="Basic and acidic residues" evidence="2">
    <location>
        <begin position="2112"/>
        <end position="2126"/>
    </location>
</feature>
<feature type="compositionally biased region" description="Low complexity" evidence="2">
    <location>
        <begin position="1996"/>
        <end position="2010"/>
    </location>
</feature>
<feature type="compositionally biased region" description="Low complexity" evidence="2">
    <location>
        <begin position="191"/>
        <end position="208"/>
    </location>
</feature>
<feature type="region of interest" description="Disordered" evidence="2">
    <location>
        <begin position="1929"/>
        <end position="2154"/>
    </location>
</feature>
<name>A0A0G4GX66_9ALVE</name>
<feature type="region of interest" description="Disordered" evidence="2">
    <location>
        <begin position="940"/>
        <end position="978"/>
    </location>
</feature>
<accession>A0A0G4GX66</accession>
<feature type="region of interest" description="Disordered" evidence="2">
    <location>
        <begin position="1125"/>
        <end position="1182"/>
    </location>
</feature>
<feature type="region of interest" description="Disordered" evidence="2">
    <location>
        <begin position="1024"/>
        <end position="1082"/>
    </location>
</feature>
<evidence type="ECO:0000256" key="1">
    <source>
        <dbReference type="SAM" id="Coils"/>
    </source>
</evidence>
<feature type="region of interest" description="Disordered" evidence="2">
    <location>
        <begin position="876"/>
        <end position="905"/>
    </location>
</feature>
<organism evidence="3">
    <name type="scientific">Chromera velia CCMP2878</name>
    <dbReference type="NCBI Taxonomy" id="1169474"/>
    <lineage>
        <taxon>Eukaryota</taxon>
        <taxon>Sar</taxon>
        <taxon>Alveolata</taxon>
        <taxon>Colpodellida</taxon>
        <taxon>Chromeraceae</taxon>
        <taxon>Chromera</taxon>
    </lineage>
</organism>
<feature type="compositionally biased region" description="Basic and acidic residues" evidence="2">
    <location>
        <begin position="1052"/>
        <end position="1070"/>
    </location>
</feature>
<feature type="region of interest" description="Disordered" evidence="2">
    <location>
        <begin position="429"/>
        <end position="451"/>
    </location>
</feature>
<feature type="compositionally biased region" description="Low complexity" evidence="2">
    <location>
        <begin position="943"/>
        <end position="964"/>
    </location>
</feature>
<feature type="compositionally biased region" description="Polar residues" evidence="2">
    <location>
        <begin position="72"/>
        <end position="81"/>
    </location>
</feature>
<proteinExistence type="predicted"/>
<feature type="compositionally biased region" description="Low complexity" evidence="2">
    <location>
        <begin position="1128"/>
        <end position="1139"/>
    </location>
</feature>